<keyword evidence="5" id="KW-1133">Transmembrane helix</keyword>
<evidence type="ECO:0000256" key="5">
    <source>
        <dbReference type="ARBA" id="ARBA00022989"/>
    </source>
</evidence>
<feature type="non-terminal residue" evidence="7">
    <location>
        <position position="1"/>
    </location>
</feature>
<dbReference type="InterPro" id="IPR021910">
    <property type="entry name" value="NGX6/PGAP6/MYMK"/>
</dbReference>
<evidence type="ECO:0000256" key="2">
    <source>
        <dbReference type="ARBA" id="ARBA00005542"/>
    </source>
</evidence>
<keyword evidence="8" id="KW-1185">Reference proteome</keyword>
<dbReference type="Proteomes" id="UP000051574">
    <property type="component" value="Unassembled WGS sequence"/>
</dbReference>
<dbReference type="EMBL" id="LJIG01009850">
    <property type="protein sequence ID" value="KRT82255.1"/>
    <property type="molecule type" value="Genomic_DNA"/>
</dbReference>
<keyword evidence="3" id="KW-1003">Cell membrane</keyword>
<evidence type="ECO:0000256" key="1">
    <source>
        <dbReference type="ARBA" id="ARBA00004651"/>
    </source>
</evidence>
<dbReference type="AlphaFoldDB" id="A0A0T6B4E8"/>
<comment type="subcellular location">
    <subcellularLocation>
        <location evidence="1">Cell membrane</location>
        <topology evidence="1">Multi-pass membrane protein</topology>
    </subcellularLocation>
</comment>
<reference evidence="7 8" key="1">
    <citation type="submission" date="2015-09" db="EMBL/GenBank/DDBJ databases">
        <title>Draft genome of the scarab beetle Oryctes borbonicus.</title>
        <authorList>
            <person name="Meyer J.M."/>
            <person name="Markov G.V."/>
            <person name="Baskaran P."/>
            <person name="Herrmann M."/>
            <person name="Sommer R.J."/>
            <person name="Roedelsperger C."/>
        </authorList>
    </citation>
    <scope>NUCLEOTIDE SEQUENCE [LARGE SCALE GENOMIC DNA]</scope>
    <source>
        <strain evidence="7">OB123</strain>
        <tissue evidence="7">Whole animal</tissue>
    </source>
</reference>
<keyword evidence="6" id="KW-0472">Membrane</keyword>
<proteinExistence type="inferred from homology"/>
<gene>
    <name evidence="7" type="ORF">AMK59_3344</name>
</gene>
<accession>A0A0T6B4E8</accession>
<dbReference type="OrthoDB" id="69646at2759"/>
<sequence>EVPEDTEFVSFKFTADQTAFSIFSCNLDEVVLYMKHGSIPLVNPSNAKVPKNIFNVTQSPLMHLQFLSDKQPHYFNLSSPRAGYYYAAAFHPFIEPEKEGITQAGLTPECGTSIDAKLLPNNQ</sequence>
<dbReference type="PANTHER" id="PTHR14319">
    <property type="entry name" value="FIVE-SPAN TRANSMEMBRANE PROTEIN M83"/>
    <property type="match status" value="1"/>
</dbReference>
<keyword evidence="4" id="KW-0812">Transmembrane</keyword>
<protein>
    <submittedName>
        <fullName evidence="7">Uncharacterized protein</fullName>
    </submittedName>
</protein>
<evidence type="ECO:0000313" key="7">
    <source>
        <dbReference type="EMBL" id="KRT82255.1"/>
    </source>
</evidence>
<organism evidence="7 8">
    <name type="scientific">Oryctes borbonicus</name>
    <dbReference type="NCBI Taxonomy" id="1629725"/>
    <lineage>
        <taxon>Eukaryota</taxon>
        <taxon>Metazoa</taxon>
        <taxon>Ecdysozoa</taxon>
        <taxon>Arthropoda</taxon>
        <taxon>Hexapoda</taxon>
        <taxon>Insecta</taxon>
        <taxon>Pterygota</taxon>
        <taxon>Neoptera</taxon>
        <taxon>Endopterygota</taxon>
        <taxon>Coleoptera</taxon>
        <taxon>Polyphaga</taxon>
        <taxon>Scarabaeiformia</taxon>
        <taxon>Scarabaeidae</taxon>
        <taxon>Dynastinae</taxon>
        <taxon>Oryctes</taxon>
    </lineage>
</organism>
<evidence type="ECO:0000256" key="3">
    <source>
        <dbReference type="ARBA" id="ARBA00022475"/>
    </source>
</evidence>
<evidence type="ECO:0000313" key="8">
    <source>
        <dbReference type="Proteomes" id="UP000051574"/>
    </source>
</evidence>
<name>A0A0T6B4E8_9SCAR</name>
<dbReference type="PANTHER" id="PTHR14319:SF3">
    <property type="entry name" value="TRANSMEMBRANE PROTEIN-LIKE PROTEIN"/>
    <property type="match status" value="1"/>
</dbReference>
<comment type="similarity">
    <text evidence="2">Belongs to the TMEM8 family.</text>
</comment>
<dbReference type="GO" id="GO:0005886">
    <property type="term" value="C:plasma membrane"/>
    <property type="evidence" value="ECO:0007669"/>
    <property type="project" value="UniProtKB-SubCell"/>
</dbReference>
<evidence type="ECO:0000256" key="6">
    <source>
        <dbReference type="ARBA" id="ARBA00023136"/>
    </source>
</evidence>
<evidence type="ECO:0000256" key="4">
    <source>
        <dbReference type="ARBA" id="ARBA00022692"/>
    </source>
</evidence>
<comment type="caution">
    <text evidence="7">The sequence shown here is derived from an EMBL/GenBank/DDBJ whole genome shotgun (WGS) entry which is preliminary data.</text>
</comment>